<dbReference type="OMA" id="HITCANG"/>
<accession>A7SAA9</accession>
<evidence type="ECO:0000313" key="1">
    <source>
        <dbReference type="EMBL" id="EDO39338.1"/>
    </source>
</evidence>
<proteinExistence type="predicted"/>
<dbReference type="HOGENOM" id="CLU_1590737_0_0_1"/>
<feature type="non-terminal residue" evidence="1">
    <location>
        <position position="1"/>
    </location>
</feature>
<dbReference type="PANTHER" id="PTHR46967:SF2">
    <property type="entry name" value="SUSHI, VON WILLEBRAND FACTOR TYPE A, EGF AND PENTRAXIN DOMAIN-CONTAINING PROTEIN 1-LIKE"/>
    <property type="match status" value="1"/>
</dbReference>
<dbReference type="Proteomes" id="UP000001593">
    <property type="component" value="Unassembled WGS sequence"/>
</dbReference>
<sequence length="191" mass="19462">SETACGDGTYSKEGSDTCTECPAGHSCASKSADPVKCPAKQYAPSGSLACIDCPVGSYCPTDGLSYHITCANGTYTTAVNQTECATCPAGSKCPDVTQAPVACTNGYYKGTHTACLACPAGSYCPSDKLSTHLPCPNGTYTTTPSQTGCSDCPPGHRCPHAASAPVVCDNGTFSLGKTTECTICPAGYRYC</sequence>
<dbReference type="PhylomeDB" id="A7SAA9"/>
<name>A7SAA9_NEMVE</name>
<dbReference type="SUPFAM" id="SSF57184">
    <property type="entry name" value="Growth factor receptor domain"/>
    <property type="match status" value="2"/>
</dbReference>
<protein>
    <submittedName>
        <fullName evidence="1">Uncharacterized protein</fullName>
    </submittedName>
</protein>
<dbReference type="InParanoid" id="A7SAA9"/>
<dbReference type="Gene3D" id="2.10.50.10">
    <property type="entry name" value="Tumor Necrosis Factor Receptor, subunit A, domain 2"/>
    <property type="match status" value="2"/>
</dbReference>
<keyword evidence="2" id="KW-1185">Reference proteome</keyword>
<dbReference type="EMBL" id="DS469608">
    <property type="protein sequence ID" value="EDO39338.1"/>
    <property type="molecule type" value="Genomic_DNA"/>
</dbReference>
<dbReference type="PANTHER" id="PTHR46967">
    <property type="entry name" value="INSULIN-LIKE GROWTH FACTOR BINDING PROTEIN,N-TERMINAL"/>
    <property type="match status" value="1"/>
</dbReference>
<dbReference type="STRING" id="45351.A7SAA9"/>
<dbReference type="InterPro" id="IPR009030">
    <property type="entry name" value="Growth_fac_rcpt_cys_sf"/>
</dbReference>
<dbReference type="AlphaFoldDB" id="A7SAA9"/>
<reference evidence="1 2" key="1">
    <citation type="journal article" date="2007" name="Science">
        <title>Sea anemone genome reveals ancestral eumetazoan gene repertoire and genomic organization.</title>
        <authorList>
            <person name="Putnam N.H."/>
            <person name="Srivastava M."/>
            <person name="Hellsten U."/>
            <person name="Dirks B."/>
            <person name="Chapman J."/>
            <person name="Salamov A."/>
            <person name="Terry A."/>
            <person name="Shapiro H."/>
            <person name="Lindquist E."/>
            <person name="Kapitonov V.V."/>
            <person name="Jurka J."/>
            <person name="Genikhovich G."/>
            <person name="Grigoriev I.V."/>
            <person name="Lucas S.M."/>
            <person name="Steele R.E."/>
            <person name="Finnerty J.R."/>
            <person name="Technau U."/>
            <person name="Martindale M.Q."/>
            <person name="Rokhsar D.S."/>
        </authorList>
    </citation>
    <scope>NUCLEOTIDE SEQUENCE [LARGE SCALE GENOMIC DNA]</scope>
    <source>
        <strain evidence="2">CH2 X CH6</strain>
    </source>
</reference>
<gene>
    <name evidence="1" type="ORF">NEMVEDRAFT_v1g110855</name>
</gene>
<evidence type="ECO:0000313" key="2">
    <source>
        <dbReference type="Proteomes" id="UP000001593"/>
    </source>
</evidence>
<organism evidence="1 2">
    <name type="scientific">Nematostella vectensis</name>
    <name type="common">Starlet sea anemone</name>
    <dbReference type="NCBI Taxonomy" id="45351"/>
    <lineage>
        <taxon>Eukaryota</taxon>
        <taxon>Metazoa</taxon>
        <taxon>Cnidaria</taxon>
        <taxon>Anthozoa</taxon>
        <taxon>Hexacorallia</taxon>
        <taxon>Actiniaria</taxon>
        <taxon>Edwardsiidae</taxon>
        <taxon>Nematostella</taxon>
    </lineage>
</organism>
<dbReference type="SMART" id="SM01411">
    <property type="entry name" value="Ephrin_rec_like"/>
    <property type="match status" value="4"/>
</dbReference>